<evidence type="ECO:0000313" key="6">
    <source>
        <dbReference type="EMBL" id="RKH65363.1"/>
    </source>
</evidence>
<dbReference type="SMART" id="SM00448">
    <property type="entry name" value="REC"/>
    <property type="match status" value="1"/>
</dbReference>
<proteinExistence type="predicted"/>
<dbReference type="CDD" id="cd01949">
    <property type="entry name" value="GGDEF"/>
    <property type="match status" value="1"/>
</dbReference>
<comment type="caution">
    <text evidence="6">The sequence shown here is derived from an EMBL/GenBank/DDBJ whole genome shotgun (WGS) entry which is preliminary data.</text>
</comment>
<dbReference type="GO" id="GO:1902201">
    <property type="term" value="P:negative regulation of bacterial-type flagellum-dependent cell motility"/>
    <property type="evidence" value="ECO:0007669"/>
    <property type="project" value="TreeGrafter"/>
</dbReference>
<dbReference type="InterPro" id="IPR011006">
    <property type="entry name" value="CheY-like_superfamily"/>
</dbReference>
<dbReference type="PANTHER" id="PTHR45138:SF9">
    <property type="entry name" value="DIGUANYLATE CYCLASE DGCM-RELATED"/>
    <property type="match status" value="1"/>
</dbReference>
<evidence type="ECO:0000259" key="4">
    <source>
        <dbReference type="PROSITE" id="PS50110"/>
    </source>
</evidence>
<dbReference type="EC" id="2.7.7.65" evidence="1"/>
<feature type="domain" description="GGDEF" evidence="5">
    <location>
        <begin position="170"/>
        <end position="308"/>
    </location>
</feature>
<dbReference type="FunFam" id="3.30.70.270:FF:000001">
    <property type="entry name" value="Diguanylate cyclase domain protein"/>
    <property type="match status" value="1"/>
</dbReference>
<dbReference type="InterPro" id="IPR050469">
    <property type="entry name" value="Diguanylate_Cyclase"/>
</dbReference>
<dbReference type="SUPFAM" id="SSF52172">
    <property type="entry name" value="CheY-like"/>
    <property type="match status" value="1"/>
</dbReference>
<dbReference type="EMBL" id="RAWB01000039">
    <property type="protein sequence ID" value="RKH65363.1"/>
    <property type="molecule type" value="Genomic_DNA"/>
</dbReference>
<dbReference type="InterPro" id="IPR043128">
    <property type="entry name" value="Rev_trsase/Diguanyl_cyclase"/>
</dbReference>
<dbReference type="Gene3D" id="3.30.70.270">
    <property type="match status" value="1"/>
</dbReference>
<dbReference type="Pfam" id="PF00072">
    <property type="entry name" value="Response_reg"/>
    <property type="match status" value="1"/>
</dbReference>
<gene>
    <name evidence="6" type="ORF">D7V93_06150</name>
</gene>
<evidence type="ECO:0000256" key="1">
    <source>
        <dbReference type="ARBA" id="ARBA00012528"/>
    </source>
</evidence>
<evidence type="ECO:0000313" key="7">
    <source>
        <dbReference type="Proteomes" id="UP000272888"/>
    </source>
</evidence>
<keyword evidence="7" id="KW-1185">Reference proteome</keyword>
<keyword evidence="3" id="KW-0597">Phosphoprotein</keyword>
<dbReference type="InterPro" id="IPR001789">
    <property type="entry name" value="Sig_transdc_resp-reg_receiver"/>
</dbReference>
<dbReference type="SUPFAM" id="SSF55073">
    <property type="entry name" value="Nucleotide cyclase"/>
    <property type="match status" value="1"/>
</dbReference>
<dbReference type="GO" id="GO:0005886">
    <property type="term" value="C:plasma membrane"/>
    <property type="evidence" value="ECO:0007669"/>
    <property type="project" value="TreeGrafter"/>
</dbReference>
<dbReference type="InterPro" id="IPR029787">
    <property type="entry name" value="Nucleotide_cyclase"/>
</dbReference>
<evidence type="ECO:0000256" key="2">
    <source>
        <dbReference type="ARBA" id="ARBA00034247"/>
    </source>
</evidence>
<name>A0A3A8Q9K8_9BACT</name>
<dbReference type="Proteomes" id="UP000272888">
    <property type="component" value="Unassembled WGS sequence"/>
</dbReference>
<dbReference type="GO" id="GO:0043709">
    <property type="term" value="P:cell adhesion involved in single-species biofilm formation"/>
    <property type="evidence" value="ECO:0007669"/>
    <property type="project" value="TreeGrafter"/>
</dbReference>
<protein>
    <recommendedName>
        <fullName evidence="1">diguanylate cyclase</fullName>
        <ecNumber evidence="1">2.7.7.65</ecNumber>
    </recommendedName>
</protein>
<accession>A0A3A8Q9K8</accession>
<feature type="modified residue" description="4-aspartylphosphate" evidence="3">
    <location>
        <position position="60"/>
    </location>
</feature>
<reference evidence="7" key="1">
    <citation type="submission" date="2018-09" db="EMBL/GenBank/DDBJ databases">
        <authorList>
            <person name="Livingstone P.G."/>
            <person name="Whitworth D.E."/>
        </authorList>
    </citation>
    <scope>NUCLEOTIDE SEQUENCE [LARGE SCALE GENOMIC DNA]</scope>
    <source>
        <strain evidence="7">CA051B</strain>
    </source>
</reference>
<evidence type="ECO:0000256" key="3">
    <source>
        <dbReference type="PROSITE-ProRule" id="PRU00169"/>
    </source>
</evidence>
<dbReference type="PANTHER" id="PTHR45138">
    <property type="entry name" value="REGULATORY COMPONENTS OF SENSORY TRANSDUCTION SYSTEM"/>
    <property type="match status" value="1"/>
</dbReference>
<evidence type="ECO:0000259" key="5">
    <source>
        <dbReference type="PROSITE" id="PS50887"/>
    </source>
</evidence>
<comment type="catalytic activity">
    <reaction evidence="2">
        <text>2 GTP = 3',3'-c-di-GMP + 2 diphosphate</text>
        <dbReference type="Rhea" id="RHEA:24898"/>
        <dbReference type="ChEBI" id="CHEBI:33019"/>
        <dbReference type="ChEBI" id="CHEBI:37565"/>
        <dbReference type="ChEBI" id="CHEBI:58805"/>
        <dbReference type="EC" id="2.7.7.65"/>
    </reaction>
</comment>
<organism evidence="6 7">
    <name type="scientific">Corallococcus llansteffanensis</name>
    <dbReference type="NCBI Taxonomy" id="2316731"/>
    <lineage>
        <taxon>Bacteria</taxon>
        <taxon>Pseudomonadati</taxon>
        <taxon>Myxococcota</taxon>
        <taxon>Myxococcia</taxon>
        <taxon>Myxococcales</taxon>
        <taxon>Cystobacterineae</taxon>
        <taxon>Myxococcaceae</taxon>
        <taxon>Corallococcus</taxon>
    </lineage>
</organism>
<dbReference type="AlphaFoldDB" id="A0A3A8Q9K8"/>
<dbReference type="GO" id="GO:0000160">
    <property type="term" value="P:phosphorelay signal transduction system"/>
    <property type="evidence" value="ECO:0007669"/>
    <property type="project" value="InterPro"/>
</dbReference>
<dbReference type="PROSITE" id="PS50887">
    <property type="entry name" value="GGDEF"/>
    <property type="match status" value="1"/>
</dbReference>
<dbReference type="GO" id="GO:0052621">
    <property type="term" value="F:diguanylate cyclase activity"/>
    <property type="evidence" value="ECO:0007669"/>
    <property type="project" value="UniProtKB-EC"/>
</dbReference>
<dbReference type="InterPro" id="IPR000160">
    <property type="entry name" value="GGDEF_dom"/>
</dbReference>
<dbReference type="SMART" id="SM00267">
    <property type="entry name" value="GGDEF"/>
    <property type="match status" value="1"/>
</dbReference>
<dbReference type="PROSITE" id="PS50110">
    <property type="entry name" value="RESPONSE_REGULATORY"/>
    <property type="match status" value="1"/>
</dbReference>
<dbReference type="NCBIfam" id="TIGR00254">
    <property type="entry name" value="GGDEF"/>
    <property type="match status" value="1"/>
</dbReference>
<dbReference type="Gene3D" id="3.40.50.2300">
    <property type="match status" value="1"/>
</dbReference>
<sequence>MERHGRSSERALLLIIEDDTGVREGLMDLLATRFDVLAASDAGAGVELAREHRPDLVLLDRFLPSGDGLAVLETLQRDVRTETVPVIFLTGDADEATLEKCLEMGAVDFIHKPASSRELLARIDRAVRQSEQQRKLQVLAQTDALTGLANFRALSVRLEDEFKRAVRYGYALSVVVIDLDHLKAINDGMGHDVGNRAILSLATLMQGNLRESDFAARFGGDEFVVLLPHQTSLEAAVFAERLRTELRGVNVQRSDGRPAPFGLSISVGVADHTVENPRESTEALLKAADAALYEAKREGRDRVVVYGQTVHNTPAAQRH</sequence>
<dbReference type="Pfam" id="PF00990">
    <property type="entry name" value="GGDEF"/>
    <property type="match status" value="1"/>
</dbReference>
<feature type="domain" description="Response regulatory" evidence="4">
    <location>
        <begin position="12"/>
        <end position="127"/>
    </location>
</feature>
<dbReference type="RefSeq" id="WP_120642473.1">
    <property type="nucleotide sequence ID" value="NZ_RAWB01000039.1"/>
</dbReference>